<accession>A0A397U021</accession>
<dbReference type="EMBL" id="QKWP01002709">
    <property type="protein sequence ID" value="RIB02397.1"/>
    <property type="molecule type" value="Genomic_DNA"/>
</dbReference>
<evidence type="ECO:0008006" key="3">
    <source>
        <dbReference type="Google" id="ProtNLM"/>
    </source>
</evidence>
<dbReference type="AlphaFoldDB" id="A0A397U021"/>
<keyword evidence="2" id="KW-1185">Reference proteome</keyword>
<organism evidence="1 2">
    <name type="scientific">Gigaspora rosea</name>
    <dbReference type="NCBI Taxonomy" id="44941"/>
    <lineage>
        <taxon>Eukaryota</taxon>
        <taxon>Fungi</taxon>
        <taxon>Fungi incertae sedis</taxon>
        <taxon>Mucoromycota</taxon>
        <taxon>Glomeromycotina</taxon>
        <taxon>Glomeromycetes</taxon>
        <taxon>Diversisporales</taxon>
        <taxon>Gigasporaceae</taxon>
        <taxon>Gigaspora</taxon>
    </lineage>
</organism>
<dbReference type="OrthoDB" id="544350at2759"/>
<proteinExistence type="predicted"/>
<dbReference type="SUPFAM" id="SSF56112">
    <property type="entry name" value="Protein kinase-like (PK-like)"/>
    <property type="match status" value="1"/>
</dbReference>
<name>A0A397U021_9GLOM</name>
<sequence>MGIASRGSSRQNLVEVSQLEWRDKLNIVSSIAFDLGSIHSQELIPKYLYSRNILKKEDALRQANVTDLGLSKSEREGNFVWSCMGNDPDKRSTAATIANKAAHWLDKINQRL</sequence>
<reference evidence="1 2" key="1">
    <citation type="submission" date="2018-06" db="EMBL/GenBank/DDBJ databases">
        <title>Comparative genomics reveals the genomic features of Rhizophagus irregularis, R. cerebriforme, R. diaphanum and Gigaspora rosea, and their symbiotic lifestyle signature.</title>
        <authorList>
            <person name="Morin E."/>
            <person name="San Clemente H."/>
            <person name="Chen E.C.H."/>
            <person name="De La Providencia I."/>
            <person name="Hainaut M."/>
            <person name="Kuo A."/>
            <person name="Kohler A."/>
            <person name="Murat C."/>
            <person name="Tang N."/>
            <person name="Roy S."/>
            <person name="Loubradou J."/>
            <person name="Henrissat B."/>
            <person name="Grigoriev I.V."/>
            <person name="Corradi N."/>
            <person name="Roux C."/>
            <person name="Martin F.M."/>
        </authorList>
    </citation>
    <scope>NUCLEOTIDE SEQUENCE [LARGE SCALE GENOMIC DNA]</scope>
    <source>
        <strain evidence="1 2">DAOM 194757</strain>
    </source>
</reference>
<protein>
    <recommendedName>
        <fullName evidence="3">Protein kinase domain-containing protein</fullName>
    </recommendedName>
</protein>
<evidence type="ECO:0000313" key="1">
    <source>
        <dbReference type="EMBL" id="RIB02397.1"/>
    </source>
</evidence>
<evidence type="ECO:0000313" key="2">
    <source>
        <dbReference type="Proteomes" id="UP000266673"/>
    </source>
</evidence>
<dbReference type="Gene3D" id="1.10.510.10">
    <property type="entry name" value="Transferase(Phosphotransferase) domain 1"/>
    <property type="match status" value="1"/>
</dbReference>
<dbReference type="InterPro" id="IPR011009">
    <property type="entry name" value="Kinase-like_dom_sf"/>
</dbReference>
<gene>
    <name evidence="1" type="ORF">C2G38_2227942</name>
</gene>
<comment type="caution">
    <text evidence="1">The sequence shown here is derived from an EMBL/GenBank/DDBJ whole genome shotgun (WGS) entry which is preliminary data.</text>
</comment>
<dbReference type="Proteomes" id="UP000266673">
    <property type="component" value="Unassembled WGS sequence"/>
</dbReference>